<keyword evidence="2" id="KW-1185">Reference proteome</keyword>
<gene>
    <name evidence="1" type="ORF">E3O65_05310</name>
</gene>
<comment type="caution">
    <text evidence="1">The sequence shown here is derived from an EMBL/GenBank/DDBJ whole genome shotgun (WGS) entry which is preliminary data.</text>
</comment>
<dbReference type="RefSeq" id="WP_134362698.1">
    <property type="nucleotide sequence ID" value="NZ_SOGJ01000012.1"/>
</dbReference>
<name>A0ABY2J802_9MICO</name>
<evidence type="ECO:0000313" key="1">
    <source>
        <dbReference type="EMBL" id="TFC99793.1"/>
    </source>
</evidence>
<organism evidence="1 2">
    <name type="scientific">Cryobacterium breve</name>
    <dbReference type="NCBI Taxonomy" id="1259258"/>
    <lineage>
        <taxon>Bacteria</taxon>
        <taxon>Bacillati</taxon>
        <taxon>Actinomycetota</taxon>
        <taxon>Actinomycetes</taxon>
        <taxon>Micrococcales</taxon>
        <taxon>Microbacteriaceae</taxon>
        <taxon>Cryobacterium</taxon>
    </lineage>
</organism>
<reference evidence="1 2" key="1">
    <citation type="submission" date="2019-03" db="EMBL/GenBank/DDBJ databases">
        <title>Genomics of glacier-inhabiting Cryobacterium strains.</title>
        <authorList>
            <person name="Liu Q."/>
            <person name="Xin Y.-H."/>
        </authorList>
    </citation>
    <scope>NUCLEOTIDE SEQUENCE [LARGE SCALE GENOMIC DNA]</scope>
    <source>
        <strain evidence="1 2">TMT4-23</strain>
    </source>
</reference>
<evidence type="ECO:0000313" key="2">
    <source>
        <dbReference type="Proteomes" id="UP000298355"/>
    </source>
</evidence>
<proteinExistence type="predicted"/>
<dbReference type="Proteomes" id="UP000298355">
    <property type="component" value="Unassembled WGS sequence"/>
</dbReference>
<protein>
    <submittedName>
        <fullName evidence="1">Uncharacterized protein</fullName>
    </submittedName>
</protein>
<sequence length="147" mass="15786">MSYYTLGLSAQAIAGSGTDHPWDPGDLRRCIDYCSGRLTTEQLRTRMAGRSISWDRLLPEWDKLVALLQIEMDTATNGRAPRTYAEMRRVLDGGVKCATCDGSGRGDTCVKCNGTGHRCGGTCRAVDCHSGAALCSACRGNGYTVDA</sequence>
<dbReference type="EMBL" id="SOGJ01000012">
    <property type="protein sequence ID" value="TFC99793.1"/>
    <property type="molecule type" value="Genomic_DNA"/>
</dbReference>
<accession>A0ABY2J802</accession>